<comment type="caution">
    <text evidence="2">The sequence shown here is derived from an EMBL/GenBank/DDBJ whole genome shotgun (WGS) entry which is preliminary data.</text>
</comment>
<keyword evidence="1" id="KW-0175">Coiled coil</keyword>
<accession>A0A2H0KU49</accession>
<evidence type="ECO:0000313" key="3">
    <source>
        <dbReference type="Proteomes" id="UP000229317"/>
    </source>
</evidence>
<reference evidence="2 3" key="1">
    <citation type="submission" date="2017-09" db="EMBL/GenBank/DDBJ databases">
        <title>Depth-based differentiation of microbial function through sediment-hosted aquifers and enrichment of novel symbionts in the deep terrestrial subsurface.</title>
        <authorList>
            <person name="Probst A.J."/>
            <person name="Ladd B."/>
            <person name="Jarett J.K."/>
            <person name="Geller-Mcgrath D.E."/>
            <person name="Sieber C.M."/>
            <person name="Emerson J.B."/>
            <person name="Anantharaman K."/>
            <person name="Thomas B.C."/>
            <person name="Malmstrom R."/>
            <person name="Stieglmeier M."/>
            <person name="Klingl A."/>
            <person name="Woyke T."/>
            <person name="Ryan C.M."/>
            <person name="Banfield J.F."/>
        </authorList>
    </citation>
    <scope>NUCLEOTIDE SEQUENCE [LARGE SCALE GENOMIC DNA]</scope>
    <source>
        <strain evidence="2">CG11_big_fil_rev_8_21_14_0_20_40_15</strain>
    </source>
</reference>
<name>A0A2H0KU49_9BACT</name>
<dbReference type="EMBL" id="PCVO01000058">
    <property type="protein sequence ID" value="PIQ74944.1"/>
    <property type="molecule type" value="Genomic_DNA"/>
</dbReference>
<protein>
    <submittedName>
        <fullName evidence="2">Uncharacterized protein</fullName>
    </submittedName>
</protein>
<sequence>MRGNRMTEIEILKHKKTILEIELNKARRLRDECKREKDKWRQAGQNLAKLVLKRKNVSWLLRQAIKNFPDS</sequence>
<proteinExistence type="predicted"/>
<organism evidence="2 3">
    <name type="scientific">Candidatus Portnoybacteria bacterium CG11_big_fil_rev_8_21_14_0_20_40_15</name>
    <dbReference type="NCBI Taxonomy" id="1974817"/>
    <lineage>
        <taxon>Bacteria</taxon>
        <taxon>Candidatus Portnoyibacteriota</taxon>
    </lineage>
</organism>
<feature type="coiled-coil region" evidence="1">
    <location>
        <begin position="9"/>
        <end position="43"/>
    </location>
</feature>
<evidence type="ECO:0000256" key="1">
    <source>
        <dbReference type="SAM" id="Coils"/>
    </source>
</evidence>
<dbReference type="AlphaFoldDB" id="A0A2H0KU49"/>
<evidence type="ECO:0000313" key="2">
    <source>
        <dbReference type="EMBL" id="PIQ74944.1"/>
    </source>
</evidence>
<gene>
    <name evidence="2" type="ORF">COV84_03815</name>
</gene>
<dbReference type="Proteomes" id="UP000229317">
    <property type="component" value="Unassembled WGS sequence"/>
</dbReference>